<feature type="region of interest" description="Disordered" evidence="1">
    <location>
        <begin position="275"/>
        <end position="514"/>
    </location>
</feature>
<evidence type="ECO:0000313" key="2">
    <source>
        <dbReference type="EMBL" id="KAF9777869.1"/>
    </source>
</evidence>
<feature type="compositionally biased region" description="Polar residues" evidence="1">
    <location>
        <begin position="404"/>
        <end position="425"/>
    </location>
</feature>
<dbReference type="Proteomes" id="UP000736335">
    <property type="component" value="Unassembled WGS sequence"/>
</dbReference>
<feature type="compositionally biased region" description="Basic and acidic residues" evidence="1">
    <location>
        <begin position="502"/>
        <end position="514"/>
    </location>
</feature>
<dbReference type="EMBL" id="WIUZ02000026">
    <property type="protein sequence ID" value="KAF9777869.1"/>
    <property type="molecule type" value="Genomic_DNA"/>
</dbReference>
<sequence length="657" mass="72103">MSNQPPSVYTEEQAPFTSNSSGYVPTVDPSPVRKAAGRKKRKAATKADPVKAVDATATRQKGNCPADPEDLETLDATAKMLYKSDLEILQYIEALQGRTAAILEQVNRNDSQLRSGQCAVERIEQYACNWQKMDDRWTDQQLLGDGNFRAKWEDGKRIILGSDESSDEEEGARCAEFFFSLLRTPDLTIDRDPGQFPTMVRGKNGAYPTLQEHLSKNVDHPDFPLKYARDVLGESAPLPPTAPNNEDESELEYADEAEPRSNFPASLGHAAEALAMQPPTNPPRPTHPLAQSYVPSSPGLIHQPQNVGVAHLIPSPSQTAPNLKRKRGSTLEDEEVDNGVGTSTTIIKPSGDAPHQSNDDEDRAPAKRRRLITRQETWDLQMFEEAGYVPPPPRADPPTRENSPELSSQPAHRQASPISAPTSQVQKEDSEIERSQVVELLSQGVEQGESEDEEGSTENILAGLRESQHPLPALTVDNTQANSRENTESEVVTPAESQMHMEVPEVSREDADRDGVILDSEREPASNVSYKSARFSVDGKVEEEGHTVFRKTPGPKASARKTEADSPLAAEVEDESQDEFKPLPLLRKKRAVGAQARKRRATPSTTSEAGVSLENGLPSISAGEPPSKLRRGRSTSVQPEVAPRGENPVRRSTRSRK</sequence>
<feature type="region of interest" description="Disordered" evidence="1">
    <location>
        <begin position="536"/>
        <end position="657"/>
    </location>
</feature>
<feature type="compositionally biased region" description="Basic and acidic residues" evidence="1">
    <location>
        <begin position="426"/>
        <end position="436"/>
    </location>
</feature>
<name>A0A9P6H5A6_9AGAM</name>
<feature type="region of interest" description="Disordered" evidence="1">
    <location>
        <begin position="1"/>
        <end position="68"/>
    </location>
</feature>
<feature type="region of interest" description="Disordered" evidence="1">
    <location>
        <begin position="233"/>
        <end position="263"/>
    </location>
</feature>
<feature type="compositionally biased region" description="Basic residues" evidence="1">
    <location>
        <begin position="586"/>
        <end position="601"/>
    </location>
</feature>
<reference evidence="2" key="1">
    <citation type="journal article" date="2020" name="Nat. Commun.">
        <title>Large-scale genome sequencing of mycorrhizal fungi provides insights into the early evolution of symbiotic traits.</title>
        <authorList>
            <person name="Miyauchi S."/>
            <person name="Kiss E."/>
            <person name="Kuo A."/>
            <person name="Drula E."/>
            <person name="Kohler A."/>
            <person name="Sanchez-Garcia M."/>
            <person name="Morin E."/>
            <person name="Andreopoulos B."/>
            <person name="Barry K.W."/>
            <person name="Bonito G."/>
            <person name="Buee M."/>
            <person name="Carver A."/>
            <person name="Chen C."/>
            <person name="Cichocki N."/>
            <person name="Clum A."/>
            <person name="Culley D."/>
            <person name="Crous P.W."/>
            <person name="Fauchery L."/>
            <person name="Girlanda M."/>
            <person name="Hayes R.D."/>
            <person name="Keri Z."/>
            <person name="LaButti K."/>
            <person name="Lipzen A."/>
            <person name="Lombard V."/>
            <person name="Magnuson J."/>
            <person name="Maillard F."/>
            <person name="Murat C."/>
            <person name="Nolan M."/>
            <person name="Ohm R.A."/>
            <person name="Pangilinan J."/>
            <person name="Pereira M.F."/>
            <person name="Perotto S."/>
            <person name="Peter M."/>
            <person name="Pfister S."/>
            <person name="Riley R."/>
            <person name="Sitrit Y."/>
            <person name="Stielow J.B."/>
            <person name="Szollosi G."/>
            <person name="Zifcakova L."/>
            <person name="Stursova M."/>
            <person name="Spatafora J.W."/>
            <person name="Tedersoo L."/>
            <person name="Vaario L.M."/>
            <person name="Yamada A."/>
            <person name="Yan M."/>
            <person name="Wang P."/>
            <person name="Xu J."/>
            <person name="Bruns T."/>
            <person name="Baldrian P."/>
            <person name="Vilgalys R."/>
            <person name="Dunand C."/>
            <person name="Henrissat B."/>
            <person name="Grigoriev I.V."/>
            <person name="Hibbett D."/>
            <person name="Nagy L.G."/>
            <person name="Martin F.M."/>
        </authorList>
    </citation>
    <scope>NUCLEOTIDE SEQUENCE</scope>
    <source>
        <strain evidence="2">UH-Tt-Lm1</strain>
    </source>
</reference>
<protein>
    <submittedName>
        <fullName evidence="2">Uncharacterized protein</fullName>
    </submittedName>
</protein>
<feature type="compositionally biased region" description="Basic and acidic residues" evidence="1">
    <location>
        <begin position="537"/>
        <end position="547"/>
    </location>
</feature>
<reference evidence="2" key="2">
    <citation type="submission" date="2020-11" db="EMBL/GenBank/DDBJ databases">
        <authorList>
            <consortium name="DOE Joint Genome Institute"/>
            <person name="Kuo A."/>
            <person name="Miyauchi S."/>
            <person name="Kiss E."/>
            <person name="Drula E."/>
            <person name="Kohler A."/>
            <person name="Sanchez-Garcia M."/>
            <person name="Andreopoulos B."/>
            <person name="Barry K.W."/>
            <person name="Bonito G."/>
            <person name="Buee M."/>
            <person name="Carver A."/>
            <person name="Chen C."/>
            <person name="Cichocki N."/>
            <person name="Clum A."/>
            <person name="Culley D."/>
            <person name="Crous P.W."/>
            <person name="Fauchery L."/>
            <person name="Girlanda M."/>
            <person name="Hayes R."/>
            <person name="Keri Z."/>
            <person name="Labutti K."/>
            <person name="Lipzen A."/>
            <person name="Lombard V."/>
            <person name="Magnuson J."/>
            <person name="Maillard F."/>
            <person name="Morin E."/>
            <person name="Murat C."/>
            <person name="Nolan M."/>
            <person name="Ohm R."/>
            <person name="Pangilinan J."/>
            <person name="Pereira M."/>
            <person name="Perotto S."/>
            <person name="Peter M."/>
            <person name="Riley R."/>
            <person name="Sitrit Y."/>
            <person name="Stielow B."/>
            <person name="Szollosi G."/>
            <person name="Zifcakova L."/>
            <person name="Stursova M."/>
            <person name="Spatafora J.W."/>
            <person name="Tedersoo L."/>
            <person name="Vaario L.-M."/>
            <person name="Yamada A."/>
            <person name="Yan M."/>
            <person name="Wang P."/>
            <person name="Xu J."/>
            <person name="Bruns T."/>
            <person name="Baldrian P."/>
            <person name="Vilgalys R."/>
            <person name="Henrissat B."/>
            <person name="Grigoriev I.V."/>
            <person name="Hibbett D."/>
            <person name="Nagy L.G."/>
            <person name="Martin F.M."/>
        </authorList>
    </citation>
    <scope>NUCLEOTIDE SEQUENCE</scope>
    <source>
        <strain evidence="2">UH-Tt-Lm1</strain>
    </source>
</reference>
<proteinExistence type="predicted"/>
<feature type="compositionally biased region" description="Basic residues" evidence="1">
    <location>
        <begin position="35"/>
        <end position="44"/>
    </location>
</feature>
<gene>
    <name evidence="2" type="ORF">BJ322DRAFT_514935</name>
</gene>
<organism evidence="2 3">
    <name type="scientific">Thelephora terrestris</name>
    <dbReference type="NCBI Taxonomy" id="56493"/>
    <lineage>
        <taxon>Eukaryota</taxon>
        <taxon>Fungi</taxon>
        <taxon>Dikarya</taxon>
        <taxon>Basidiomycota</taxon>
        <taxon>Agaricomycotina</taxon>
        <taxon>Agaricomycetes</taxon>
        <taxon>Thelephorales</taxon>
        <taxon>Thelephoraceae</taxon>
        <taxon>Thelephora</taxon>
    </lineage>
</organism>
<keyword evidence="3" id="KW-1185">Reference proteome</keyword>
<evidence type="ECO:0000313" key="3">
    <source>
        <dbReference type="Proteomes" id="UP000736335"/>
    </source>
</evidence>
<evidence type="ECO:0000256" key="1">
    <source>
        <dbReference type="SAM" id="MobiDB-lite"/>
    </source>
</evidence>
<comment type="caution">
    <text evidence="2">The sequence shown here is derived from an EMBL/GenBank/DDBJ whole genome shotgun (WGS) entry which is preliminary data.</text>
</comment>
<dbReference type="AlphaFoldDB" id="A0A9P6H5A6"/>
<accession>A0A9P6H5A6</accession>
<feature type="compositionally biased region" description="Acidic residues" evidence="1">
    <location>
        <begin position="245"/>
        <end position="256"/>
    </location>
</feature>